<gene>
    <name evidence="1" type="ORF">YOLOSWAG_312</name>
</gene>
<dbReference type="EMBL" id="KY448244">
    <property type="protein sequence ID" value="AQT28781.1"/>
    <property type="molecule type" value="Genomic_DNA"/>
</dbReference>
<protein>
    <submittedName>
        <fullName evidence="1">Uncharacterized protein</fullName>
    </submittedName>
</protein>
<sequence length="109" mass="12542">MSLTIRSAAEAASMIVENVTLYSNEKEFETILPRFKMPETAIRRISGHARIIPESYIEQLSVEIQQLDWMLLRCSAKEFIFMHCDVPSNWTTLSAKRVAPNHRDDSVDD</sequence>
<keyword evidence="2" id="KW-1185">Reference proteome</keyword>
<reference evidence="1 2" key="1">
    <citation type="submission" date="2017-01" db="EMBL/GenBank/DDBJ databases">
        <authorList>
            <person name="Mah S.A."/>
            <person name="Swanson W.J."/>
            <person name="Moy G.W."/>
            <person name="Vacquier V.D."/>
        </authorList>
    </citation>
    <scope>NUCLEOTIDE SEQUENCE [LARGE SCALE GENOMIC DNA]</scope>
</reference>
<organism evidence="1 2">
    <name type="scientific">Erwinia phage vB_EamM_Yoloswag</name>
    <dbReference type="NCBI Taxonomy" id="1958956"/>
    <lineage>
        <taxon>Viruses</taxon>
        <taxon>Duplodnaviria</taxon>
        <taxon>Heunggongvirae</taxon>
        <taxon>Uroviricota</taxon>
        <taxon>Caudoviricetes</taxon>
        <taxon>Yoloswagvirus</taxon>
        <taxon>Yoloswagvirus yoloswag</taxon>
    </lineage>
</organism>
<dbReference type="Proteomes" id="UP000221250">
    <property type="component" value="Segment"/>
</dbReference>
<accession>A0A1S6L3L7</accession>
<evidence type="ECO:0000313" key="1">
    <source>
        <dbReference type="EMBL" id="AQT28781.1"/>
    </source>
</evidence>
<name>A0A1S6L3L7_9CAUD</name>
<proteinExistence type="predicted"/>
<evidence type="ECO:0000313" key="2">
    <source>
        <dbReference type="Proteomes" id="UP000221250"/>
    </source>
</evidence>